<protein>
    <submittedName>
        <fullName evidence="2">Uncharacterized protein</fullName>
    </submittedName>
</protein>
<dbReference type="Proteomes" id="UP001341281">
    <property type="component" value="Chromosome 03"/>
</dbReference>
<proteinExistence type="predicted"/>
<organism evidence="2 3">
    <name type="scientific">Paspalum notatum var. saurae</name>
    <dbReference type="NCBI Taxonomy" id="547442"/>
    <lineage>
        <taxon>Eukaryota</taxon>
        <taxon>Viridiplantae</taxon>
        <taxon>Streptophyta</taxon>
        <taxon>Embryophyta</taxon>
        <taxon>Tracheophyta</taxon>
        <taxon>Spermatophyta</taxon>
        <taxon>Magnoliopsida</taxon>
        <taxon>Liliopsida</taxon>
        <taxon>Poales</taxon>
        <taxon>Poaceae</taxon>
        <taxon>PACMAD clade</taxon>
        <taxon>Panicoideae</taxon>
        <taxon>Andropogonodae</taxon>
        <taxon>Paspaleae</taxon>
        <taxon>Paspalinae</taxon>
        <taxon>Paspalum</taxon>
    </lineage>
</organism>
<gene>
    <name evidence="2" type="ORF">U9M48_012406</name>
</gene>
<evidence type="ECO:0000313" key="3">
    <source>
        <dbReference type="Proteomes" id="UP001341281"/>
    </source>
</evidence>
<dbReference type="EMBL" id="CP144747">
    <property type="protein sequence ID" value="WVZ62692.1"/>
    <property type="molecule type" value="Genomic_DNA"/>
</dbReference>
<name>A0AAQ3SYB4_PASNO</name>
<keyword evidence="3" id="KW-1185">Reference proteome</keyword>
<evidence type="ECO:0000313" key="2">
    <source>
        <dbReference type="EMBL" id="WVZ62692.1"/>
    </source>
</evidence>
<reference evidence="2 3" key="1">
    <citation type="submission" date="2024-02" db="EMBL/GenBank/DDBJ databases">
        <title>High-quality chromosome-scale genome assembly of Pensacola bahiagrass (Paspalum notatum Flugge var. saurae).</title>
        <authorList>
            <person name="Vega J.M."/>
            <person name="Podio M."/>
            <person name="Orjuela J."/>
            <person name="Siena L.A."/>
            <person name="Pessino S.C."/>
            <person name="Combes M.C."/>
            <person name="Mariac C."/>
            <person name="Albertini E."/>
            <person name="Pupilli F."/>
            <person name="Ortiz J.P.A."/>
            <person name="Leblanc O."/>
        </authorList>
    </citation>
    <scope>NUCLEOTIDE SEQUENCE [LARGE SCALE GENOMIC DNA]</scope>
    <source>
        <strain evidence="2">R1</strain>
        <tissue evidence="2">Leaf</tissue>
    </source>
</reference>
<feature type="region of interest" description="Disordered" evidence="1">
    <location>
        <begin position="24"/>
        <end position="51"/>
    </location>
</feature>
<accession>A0AAQ3SYB4</accession>
<sequence length="51" mass="5964">MVPLKLPKKLHSASVGEYDSFRHRLYRRRPINDSSSHTPSEEREADGRLRS</sequence>
<feature type="compositionally biased region" description="Basic and acidic residues" evidence="1">
    <location>
        <begin position="39"/>
        <end position="51"/>
    </location>
</feature>
<evidence type="ECO:0000256" key="1">
    <source>
        <dbReference type="SAM" id="MobiDB-lite"/>
    </source>
</evidence>
<dbReference type="AlphaFoldDB" id="A0AAQ3SYB4"/>